<dbReference type="PANTHER" id="PTHR21256:SF2">
    <property type="entry name" value="HISTIDINE BIOSYNTHESIS TRIFUNCTIONAL PROTEIN"/>
    <property type="match status" value="1"/>
</dbReference>
<protein>
    <submittedName>
        <fullName evidence="4">Uncharacterized protein</fullName>
    </submittedName>
</protein>
<dbReference type="GO" id="GO:0004399">
    <property type="term" value="F:histidinol dehydrogenase activity"/>
    <property type="evidence" value="ECO:0007669"/>
    <property type="project" value="TreeGrafter"/>
</dbReference>
<dbReference type="InterPro" id="IPR012131">
    <property type="entry name" value="Hstdl_DH"/>
</dbReference>
<organism evidence="4 5">
    <name type="scientific">Rubroshorea leprosula</name>
    <dbReference type="NCBI Taxonomy" id="152421"/>
    <lineage>
        <taxon>Eukaryota</taxon>
        <taxon>Viridiplantae</taxon>
        <taxon>Streptophyta</taxon>
        <taxon>Embryophyta</taxon>
        <taxon>Tracheophyta</taxon>
        <taxon>Spermatophyta</taxon>
        <taxon>Magnoliopsida</taxon>
        <taxon>eudicotyledons</taxon>
        <taxon>Gunneridae</taxon>
        <taxon>Pentapetalae</taxon>
        <taxon>rosids</taxon>
        <taxon>malvids</taxon>
        <taxon>Malvales</taxon>
        <taxon>Dipterocarpaceae</taxon>
        <taxon>Rubroshorea</taxon>
    </lineage>
</organism>
<dbReference type="GO" id="GO:0051287">
    <property type="term" value="F:NAD binding"/>
    <property type="evidence" value="ECO:0007669"/>
    <property type="project" value="InterPro"/>
</dbReference>
<dbReference type="GO" id="GO:0005829">
    <property type="term" value="C:cytosol"/>
    <property type="evidence" value="ECO:0007669"/>
    <property type="project" value="TreeGrafter"/>
</dbReference>
<keyword evidence="3" id="KW-0812">Transmembrane</keyword>
<accession>A0AAV5M1W8</accession>
<evidence type="ECO:0000313" key="5">
    <source>
        <dbReference type="Proteomes" id="UP001054252"/>
    </source>
</evidence>
<evidence type="ECO:0000313" key="4">
    <source>
        <dbReference type="EMBL" id="GKV43696.1"/>
    </source>
</evidence>
<sequence>MKSPEAFIFFSSGLEKRQAGRQQPQQEYNSGSDSICPSRRPPSTTTTKVVMDTQLLSFNQTNLSIKPLQTPPFRFAGVHNFNYPRSLSFAKGLSFNRIRCAMKSYKLSELSRAEVESLQARPRIDFSSTFGMVNPIIDAVRGRGDAAVKESVLLSFFSSFVSYGFVWLMILF</sequence>
<keyword evidence="1" id="KW-0560">Oxidoreductase</keyword>
<keyword evidence="3" id="KW-1133">Transmembrane helix</keyword>
<gene>
    <name evidence="4" type="ORF">SLEP1_g50957</name>
</gene>
<dbReference type="Proteomes" id="UP001054252">
    <property type="component" value="Unassembled WGS sequence"/>
</dbReference>
<dbReference type="PANTHER" id="PTHR21256">
    <property type="entry name" value="HISTIDINOL DEHYDROGENASE HDH"/>
    <property type="match status" value="1"/>
</dbReference>
<evidence type="ECO:0000256" key="3">
    <source>
        <dbReference type="SAM" id="Phobius"/>
    </source>
</evidence>
<proteinExistence type="predicted"/>
<reference evidence="4 5" key="1">
    <citation type="journal article" date="2021" name="Commun. Biol.">
        <title>The genome of Shorea leprosula (Dipterocarpaceae) highlights the ecological relevance of drought in aseasonal tropical rainforests.</title>
        <authorList>
            <person name="Ng K.K.S."/>
            <person name="Kobayashi M.J."/>
            <person name="Fawcett J.A."/>
            <person name="Hatakeyama M."/>
            <person name="Paape T."/>
            <person name="Ng C.H."/>
            <person name="Ang C.C."/>
            <person name="Tnah L.H."/>
            <person name="Lee C.T."/>
            <person name="Nishiyama T."/>
            <person name="Sese J."/>
            <person name="O'Brien M.J."/>
            <person name="Copetti D."/>
            <person name="Mohd Noor M.I."/>
            <person name="Ong R.C."/>
            <person name="Putra M."/>
            <person name="Sireger I.Z."/>
            <person name="Indrioko S."/>
            <person name="Kosugi Y."/>
            <person name="Izuno A."/>
            <person name="Isagi Y."/>
            <person name="Lee S.L."/>
            <person name="Shimizu K.K."/>
        </authorList>
    </citation>
    <scope>NUCLEOTIDE SEQUENCE [LARGE SCALE GENOMIC DNA]</scope>
    <source>
        <strain evidence="4">214</strain>
    </source>
</reference>
<dbReference type="GO" id="GO:0000105">
    <property type="term" value="P:L-histidine biosynthetic process"/>
    <property type="evidence" value="ECO:0007669"/>
    <property type="project" value="TreeGrafter"/>
</dbReference>
<dbReference type="GO" id="GO:0046872">
    <property type="term" value="F:metal ion binding"/>
    <property type="evidence" value="ECO:0007669"/>
    <property type="project" value="InterPro"/>
</dbReference>
<evidence type="ECO:0000256" key="1">
    <source>
        <dbReference type="ARBA" id="ARBA00023002"/>
    </source>
</evidence>
<keyword evidence="5" id="KW-1185">Reference proteome</keyword>
<comment type="caution">
    <text evidence="4">The sequence shown here is derived from an EMBL/GenBank/DDBJ whole genome shotgun (WGS) entry which is preliminary data.</text>
</comment>
<name>A0AAV5M1W8_9ROSI</name>
<keyword evidence="3" id="KW-0472">Membrane</keyword>
<feature type="region of interest" description="Disordered" evidence="2">
    <location>
        <begin position="15"/>
        <end position="44"/>
    </location>
</feature>
<dbReference type="AlphaFoldDB" id="A0AAV5M1W8"/>
<dbReference type="EMBL" id="BPVZ01000171">
    <property type="protein sequence ID" value="GKV43696.1"/>
    <property type="molecule type" value="Genomic_DNA"/>
</dbReference>
<feature type="compositionally biased region" description="Polar residues" evidence="2">
    <location>
        <begin position="20"/>
        <end position="35"/>
    </location>
</feature>
<feature type="transmembrane region" description="Helical" evidence="3">
    <location>
        <begin position="151"/>
        <end position="170"/>
    </location>
</feature>
<dbReference type="GO" id="GO:0009570">
    <property type="term" value="C:chloroplast stroma"/>
    <property type="evidence" value="ECO:0007669"/>
    <property type="project" value="TreeGrafter"/>
</dbReference>
<evidence type="ECO:0000256" key="2">
    <source>
        <dbReference type="SAM" id="MobiDB-lite"/>
    </source>
</evidence>